<dbReference type="InterPro" id="IPR011527">
    <property type="entry name" value="ABC1_TM_dom"/>
</dbReference>
<evidence type="ECO:0000256" key="3">
    <source>
        <dbReference type="ARBA" id="ARBA00022692"/>
    </source>
</evidence>
<keyword evidence="6 8" id="KW-1133">Transmembrane helix</keyword>
<evidence type="ECO:0000256" key="8">
    <source>
        <dbReference type="SAM" id="Phobius"/>
    </source>
</evidence>
<proteinExistence type="predicted"/>
<reference evidence="11 12" key="1">
    <citation type="submission" date="2013-04" db="EMBL/GenBank/DDBJ databases">
        <title>The Genome Sequence of Treponema maltophilum ATCC 51939.</title>
        <authorList>
            <consortium name="The Broad Institute Genomics Platform"/>
            <person name="Earl A."/>
            <person name="Ward D."/>
            <person name="Feldgarden M."/>
            <person name="Gevers D."/>
            <person name="Leonetti C."/>
            <person name="Blanton J.M."/>
            <person name="Dewhirst F.E."/>
            <person name="Izard J."/>
            <person name="Walker B."/>
            <person name="Young S."/>
            <person name="Zeng Q."/>
            <person name="Gargeya S."/>
            <person name="Fitzgerald M."/>
            <person name="Haas B."/>
            <person name="Abouelleil A."/>
            <person name="Allen A.W."/>
            <person name="Alvarado L."/>
            <person name="Arachchi H.M."/>
            <person name="Berlin A.M."/>
            <person name="Chapman S.B."/>
            <person name="Gainer-Dewar J."/>
            <person name="Goldberg J."/>
            <person name="Griggs A."/>
            <person name="Gujja S."/>
            <person name="Hansen M."/>
            <person name="Howarth C."/>
            <person name="Imamovic A."/>
            <person name="Ireland A."/>
            <person name="Larimer J."/>
            <person name="McCowan C."/>
            <person name="Murphy C."/>
            <person name="Pearson M."/>
            <person name="Poon T.W."/>
            <person name="Priest M."/>
            <person name="Roberts A."/>
            <person name="Saif S."/>
            <person name="Shea T."/>
            <person name="Sisk P."/>
            <person name="Sykes S."/>
            <person name="Wortman J."/>
            <person name="Nusbaum C."/>
            <person name="Birren B."/>
        </authorList>
    </citation>
    <scope>NUCLEOTIDE SEQUENCE [LARGE SCALE GENOMIC DNA]</scope>
    <source>
        <strain evidence="11 12">ATCC 51939</strain>
    </source>
</reference>
<evidence type="ECO:0000256" key="1">
    <source>
        <dbReference type="ARBA" id="ARBA00004651"/>
    </source>
</evidence>
<comment type="caution">
    <text evidence="11">The sequence shown here is derived from an EMBL/GenBank/DDBJ whole genome shotgun (WGS) entry which is preliminary data.</text>
</comment>
<evidence type="ECO:0000256" key="5">
    <source>
        <dbReference type="ARBA" id="ARBA00022840"/>
    </source>
</evidence>
<feature type="transmembrane region" description="Helical" evidence="8">
    <location>
        <begin position="155"/>
        <end position="172"/>
    </location>
</feature>
<evidence type="ECO:0000259" key="10">
    <source>
        <dbReference type="PROSITE" id="PS50929"/>
    </source>
</evidence>
<accession>S3KJD3</accession>
<evidence type="ECO:0000256" key="6">
    <source>
        <dbReference type="ARBA" id="ARBA00022989"/>
    </source>
</evidence>
<protein>
    <recommendedName>
        <fullName evidence="13">Thiamine ABC transporter permease</fullName>
    </recommendedName>
</protein>
<dbReference type="GO" id="GO:0016887">
    <property type="term" value="F:ATP hydrolysis activity"/>
    <property type="evidence" value="ECO:0007669"/>
    <property type="project" value="InterPro"/>
</dbReference>
<evidence type="ECO:0000313" key="11">
    <source>
        <dbReference type="EMBL" id="EPF32342.1"/>
    </source>
</evidence>
<feature type="domain" description="ABC transporter" evidence="9">
    <location>
        <begin position="332"/>
        <end position="566"/>
    </location>
</feature>
<dbReference type="PROSITE" id="PS50929">
    <property type="entry name" value="ABC_TM1F"/>
    <property type="match status" value="1"/>
</dbReference>
<dbReference type="Gene3D" id="1.20.1560.10">
    <property type="entry name" value="ABC transporter type 1, transmembrane domain"/>
    <property type="match status" value="1"/>
</dbReference>
<dbReference type="SMART" id="SM00382">
    <property type="entry name" value="AAA"/>
    <property type="match status" value="1"/>
</dbReference>
<keyword evidence="7 8" id="KW-0472">Membrane</keyword>
<dbReference type="GO" id="GO:0005886">
    <property type="term" value="C:plasma membrane"/>
    <property type="evidence" value="ECO:0007669"/>
    <property type="project" value="UniProtKB-SubCell"/>
</dbReference>
<dbReference type="STRING" id="1125699.HMPREF9194_00340"/>
<keyword evidence="2" id="KW-0813">Transport</keyword>
<dbReference type="HOGENOM" id="CLU_000604_84_3_12"/>
<dbReference type="SUPFAM" id="SSF90123">
    <property type="entry name" value="ABC transporter transmembrane region"/>
    <property type="match status" value="1"/>
</dbReference>
<keyword evidence="4" id="KW-0547">Nucleotide-binding</keyword>
<dbReference type="OrthoDB" id="341671at2"/>
<comment type="subcellular location">
    <subcellularLocation>
        <location evidence="1">Cell membrane</location>
        <topology evidence="1">Multi-pass membrane protein</topology>
    </subcellularLocation>
</comment>
<dbReference type="GO" id="GO:0005524">
    <property type="term" value="F:ATP binding"/>
    <property type="evidence" value="ECO:0007669"/>
    <property type="project" value="UniProtKB-KW"/>
</dbReference>
<feature type="domain" description="ABC transmembrane type-1" evidence="10">
    <location>
        <begin position="19"/>
        <end position="298"/>
    </location>
</feature>
<dbReference type="PANTHER" id="PTHR43394">
    <property type="entry name" value="ATP-DEPENDENT PERMEASE MDL1, MITOCHONDRIAL"/>
    <property type="match status" value="1"/>
</dbReference>
<keyword evidence="12" id="KW-1185">Reference proteome</keyword>
<dbReference type="InterPro" id="IPR036640">
    <property type="entry name" value="ABC1_TM_sf"/>
</dbReference>
<evidence type="ECO:0000256" key="7">
    <source>
        <dbReference type="ARBA" id="ARBA00023136"/>
    </source>
</evidence>
<dbReference type="AlphaFoldDB" id="S3KJD3"/>
<name>S3KJD3_TREMA</name>
<dbReference type="InterPro" id="IPR003593">
    <property type="entry name" value="AAA+_ATPase"/>
</dbReference>
<dbReference type="PROSITE" id="PS00211">
    <property type="entry name" value="ABC_TRANSPORTER_1"/>
    <property type="match status" value="1"/>
</dbReference>
<feature type="transmembrane region" description="Helical" evidence="8">
    <location>
        <begin position="243"/>
        <end position="263"/>
    </location>
</feature>
<dbReference type="Pfam" id="PF00005">
    <property type="entry name" value="ABC_tran"/>
    <property type="match status" value="1"/>
</dbReference>
<evidence type="ECO:0000259" key="9">
    <source>
        <dbReference type="PROSITE" id="PS50893"/>
    </source>
</evidence>
<dbReference type="PATRIC" id="fig|1125699.3.peg.341"/>
<dbReference type="RefSeq" id="WP_016524639.1">
    <property type="nucleotide sequence ID" value="NZ_KE332518.1"/>
</dbReference>
<keyword evidence="5" id="KW-0067">ATP-binding</keyword>
<dbReference type="PANTHER" id="PTHR43394:SF1">
    <property type="entry name" value="ATP-BINDING CASSETTE SUB-FAMILY B MEMBER 10, MITOCHONDRIAL"/>
    <property type="match status" value="1"/>
</dbReference>
<dbReference type="Pfam" id="PF00664">
    <property type="entry name" value="ABC_membrane"/>
    <property type="match status" value="1"/>
</dbReference>
<dbReference type="CDD" id="cd18549">
    <property type="entry name" value="ABC_6TM_YwjA_like"/>
    <property type="match status" value="1"/>
</dbReference>
<dbReference type="PROSITE" id="PS50893">
    <property type="entry name" value="ABC_TRANSPORTER_2"/>
    <property type="match status" value="1"/>
</dbReference>
<keyword evidence="3 8" id="KW-0812">Transmembrane</keyword>
<dbReference type="FunFam" id="3.40.50.300:FF:000287">
    <property type="entry name" value="Multidrug ABC transporter ATP-binding protein"/>
    <property type="match status" value="1"/>
</dbReference>
<dbReference type="Proteomes" id="UP000014541">
    <property type="component" value="Unassembled WGS sequence"/>
</dbReference>
<evidence type="ECO:0000256" key="2">
    <source>
        <dbReference type="ARBA" id="ARBA00022448"/>
    </source>
</evidence>
<dbReference type="eggNOG" id="COG1132">
    <property type="taxonomic scope" value="Bacteria"/>
</dbReference>
<dbReference type="InterPro" id="IPR017871">
    <property type="entry name" value="ABC_transporter-like_CS"/>
</dbReference>
<evidence type="ECO:0000256" key="4">
    <source>
        <dbReference type="ARBA" id="ARBA00022741"/>
    </source>
</evidence>
<dbReference type="InterPro" id="IPR003439">
    <property type="entry name" value="ABC_transporter-like_ATP-bd"/>
</dbReference>
<feature type="transmembrane region" description="Helical" evidence="8">
    <location>
        <begin position="52"/>
        <end position="73"/>
    </location>
</feature>
<dbReference type="InterPro" id="IPR039421">
    <property type="entry name" value="Type_1_exporter"/>
</dbReference>
<evidence type="ECO:0000313" key="12">
    <source>
        <dbReference type="Proteomes" id="UP000014541"/>
    </source>
</evidence>
<dbReference type="GO" id="GO:0015421">
    <property type="term" value="F:ABC-type oligopeptide transporter activity"/>
    <property type="evidence" value="ECO:0007669"/>
    <property type="project" value="TreeGrafter"/>
</dbReference>
<dbReference type="Gene3D" id="3.40.50.300">
    <property type="entry name" value="P-loop containing nucleotide triphosphate hydrolases"/>
    <property type="match status" value="1"/>
</dbReference>
<organism evidence="11 12">
    <name type="scientific">Treponema maltophilum ATCC 51939</name>
    <dbReference type="NCBI Taxonomy" id="1125699"/>
    <lineage>
        <taxon>Bacteria</taxon>
        <taxon>Pseudomonadati</taxon>
        <taxon>Spirochaetota</taxon>
        <taxon>Spirochaetia</taxon>
        <taxon>Spirochaetales</taxon>
        <taxon>Treponemataceae</taxon>
        <taxon>Treponema</taxon>
    </lineage>
</organism>
<dbReference type="EMBL" id="ATFF01000002">
    <property type="protein sequence ID" value="EPF32342.1"/>
    <property type="molecule type" value="Genomic_DNA"/>
</dbReference>
<gene>
    <name evidence="11" type="ORF">HMPREF9194_00340</name>
</gene>
<dbReference type="SUPFAM" id="SSF52540">
    <property type="entry name" value="P-loop containing nucleoside triphosphate hydrolases"/>
    <property type="match status" value="1"/>
</dbReference>
<evidence type="ECO:0008006" key="13">
    <source>
        <dbReference type="Google" id="ProtNLM"/>
    </source>
</evidence>
<dbReference type="InterPro" id="IPR027417">
    <property type="entry name" value="P-loop_NTPase"/>
</dbReference>
<sequence length="572" mass="64368">MRYFLSYFKPHRKLFFADLLCAAFIAAADLSFPMLTRYSINNFLGTSDFRSFYIFIACMVALYAVRTGAQYFVTYFGHLFGARVETDMRRDIFAHIESQSFSFFDGTRTGQLMSRITNDLFEITELAHHGPEDLFIAFLTLSGSLILMLTIRWELVAILAFFLPLVILHTALSRKNLMAASKNVKERIAEINTATESSISGIRVTQIFTNEEYEKARFEKNNRCYYAAKRGFYRAMAFFHCRLDFFTSILNVIIIAVGGYLIMQAKMNLTDLITATLFSAAFLQPIRRLTAFVEQYVTGMAGFKRFTEIMRTSEEIKDKPNAVRIDSAKGDIEYENIGFAYNNGTTVLDKVNLSIKAGQTVAFVGPSGSGKTTLCSLLPRFYELNSGRITLDGRDITDIRVESLRRQIGLVQQDVFLFAGTIKENIAYGKTSATDDEIIEAARRAEIHDDIIKTDKGYDTLVGERGIRLSGGQKQRIAIARIFLKNPPILILDEATSALDTATEIKIQKSFEQLAKGRTTLIIAHRLSTIRNADRIAVVSDEGICEQGTHRSLLARNGLYASLYNAQKDLLG</sequence>